<dbReference type="FunFam" id="3.30.230.10:FF:000080">
    <property type="entry name" value="Diphosphomevalonate decarboxylase"/>
    <property type="match status" value="1"/>
</dbReference>
<evidence type="ECO:0000256" key="1">
    <source>
        <dbReference type="SAM" id="MobiDB-lite"/>
    </source>
</evidence>
<evidence type="ECO:0000259" key="3">
    <source>
        <dbReference type="Pfam" id="PF22700"/>
    </source>
</evidence>
<gene>
    <name evidence="4" type="primary">MVD</name>
    <name evidence="4" type="ORF">Bhyg_10734</name>
</gene>
<dbReference type="InterPro" id="IPR041431">
    <property type="entry name" value="Mvd1_C"/>
</dbReference>
<feature type="region of interest" description="Disordered" evidence="1">
    <location>
        <begin position="481"/>
        <end position="522"/>
    </location>
</feature>
<comment type="caution">
    <text evidence="4">The sequence shown here is derived from an EMBL/GenBank/DDBJ whole genome shotgun (WGS) entry which is preliminary data.</text>
</comment>
<name>A0A9Q0MU24_9DIPT</name>
<dbReference type="InterPro" id="IPR029765">
    <property type="entry name" value="Mev_diP_decarb"/>
</dbReference>
<dbReference type="Gene3D" id="3.30.230.10">
    <property type="match status" value="1"/>
</dbReference>
<evidence type="ECO:0000313" key="4">
    <source>
        <dbReference type="EMBL" id="KAJ6638002.1"/>
    </source>
</evidence>
<dbReference type="InterPro" id="IPR014721">
    <property type="entry name" value="Ribsml_uS5_D2-typ_fold_subgr"/>
</dbReference>
<feature type="domain" description="Mvd1 C-terminal" evidence="2">
    <location>
        <begin position="190"/>
        <end position="378"/>
    </location>
</feature>
<feature type="compositionally biased region" description="Polar residues" evidence="1">
    <location>
        <begin position="481"/>
        <end position="510"/>
    </location>
</feature>
<dbReference type="SUPFAM" id="SSF55060">
    <property type="entry name" value="GHMP Kinase, C-terminal domain"/>
    <property type="match status" value="1"/>
</dbReference>
<dbReference type="GO" id="GO:0005829">
    <property type="term" value="C:cytosol"/>
    <property type="evidence" value="ECO:0007669"/>
    <property type="project" value="InterPro"/>
</dbReference>
<sequence length="522" mass="57496">MDESITATCIAPINIAVIKYWGKRDDKLILPVNDSISGTLSTDQLCAKTTISASPTYTETKFWLNGIEGDYKTNLRMKNVIKTMKKLAKKKSPKNKALKWKLHICSVNNFPTAAGLASSAAGYSCLVYTLAQLYGIENEDLTPIARLGSGSACRSLDGGFVHWMKGISPTGEDSVAVQLCDENYWPELRVLIIVVNEAKKSVSSTNGMSLTSTTSELFNYRIMKCVPERIRAMKKAIAERNFKDFGELTMKDSNQFHACCLDAFPPCVYMSDVSHRMAAIVHGYNKNAGETCVAYTFDAGPNVCVYLLEKEVRRFVTMLAAFFPCDAYDEGKFVRGIPIKYLSKISEEYMTNLGGSSYVERDRIKYIIHTKLGSGPKRLDDPEESLLGADGLPKPNPKVNSSVEQVECIPPCEPNEVPPENVMYLGVPWGPNWAEQWMAQWGKPNGASWGGHGFPFGAPPGIAIRMDAALMSKVNIESIESSKSTVTAGSSNQTNPELTDRQNASATNKSMDVDVDVNRMNQ</sequence>
<dbReference type="Pfam" id="PF18376">
    <property type="entry name" value="MDD_C"/>
    <property type="match status" value="1"/>
</dbReference>
<keyword evidence="5" id="KW-1185">Reference proteome</keyword>
<dbReference type="Pfam" id="PF22700">
    <property type="entry name" value="MVD-like_N"/>
    <property type="match status" value="1"/>
</dbReference>
<organism evidence="4 5">
    <name type="scientific">Pseudolycoriella hygida</name>
    <dbReference type="NCBI Taxonomy" id="35572"/>
    <lineage>
        <taxon>Eukaryota</taxon>
        <taxon>Metazoa</taxon>
        <taxon>Ecdysozoa</taxon>
        <taxon>Arthropoda</taxon>
        <taxon>Hexapoda</taxon>
        <taxon>Insecta</taxon>
        <taxon>Pterygota</taxon>
        <taxon>Neoptera</taxon>
        <taxon>Endopterygota</taxon>
        <taxon>Diptera</taxon>
        <taxon>Nematocera</taxon>
        <taxon>Sciaroidea</taxon>
        <taxon>Sciaridae</taxon>
        <taxon>Pseudolycoriella</taxon>
    </lineage>
</organism>
<dbReference type="InterPro" id="IPR036554">
    <property type="entry name" value="GHMP_kinase_C_sf"/>
</dbReference>
<evidence type="ECO:0000259" key="2">
    <source>
        <dbReference type="Pfam" id="PF18376"/>
    </source>
</evidence>
<dbReference type="NCBIfam" id="TIGR01240">
    <property type="entry name" value="mevDPdecarb"/>
    <property type="match status" value="1"/>
</dbReference>
<dbReference type="AlphaFoldDB" id="A0A9Q0MU24"/>
<dbReference type="EMBL" id="WJQU01000003">
    <property type="protein sequence ID" value="KAJ6638002.1"/>
    <property type="molecule type" value="Genomic_DNA"/>
</dbReference>
<dbReference type="PANTHER" id="PTHR10977">
    <property type="entry name" value="DIPHOSPHOMEVALONATE DECARBOXYLASE"/>
    <property type="match status" value="1"/>
</dbReference>
<feature type="region of interest" description="Disordered" evidence="1">
    <location>
        <begin position="378"/>
        <end position="400"/>
    </location>
</feature>
<dbReference type="PANTHER" id="PTHR10977:SF3">
    <property type="entry name" value="DIPHOSPHOMEVALONATE DECARBOXYLASE"/>
    <property type="match status" value="1"/>
</dbReference>
<reference evidence="4" key="1">
    <citation type="submission" date="2022-07" db="EMBL/GenBank/DDBJ databases">
        <authorList>
            <person name="Trinca V."/>
            <person name="Uliana J.V.C."/>
            <person name="Torres T.T."/>
            <person name="Ward R.J."/>
            <person name="Monesi N."/>
        </authorList>
    </citation>
    <scope>NUCLEOTIDE SEQUENCE</scope>
    <source>
        <strain evidence="4">HSMRA1968</strain>
        <tissue evidence="4">Whole embryos</tissue>
    </source>
</reference>
<dbReference type="Proteomes" id="UP001151699">
    <property type="component" value="Chromosome X"/>
</dbReference>
<dbReference type="InterPro" id="IPR053859">
    <property type="entry name" value="MVD-like_N"/>
</dbReference>
<dbReference type="InterPro" id="IPR020568">
    <property type="entry name" value="Ribosomal_Su5_D2-typ_SF"/>
</dbReference>
<dbReference type="SUPFAM" id="SSF54211">
    <property type="entry name" value="Ribosomal protein S5 domain 2-like"/>
    <property type="match status" value="1"/>
</dbReference>
<proteinExistence type="predicted"/>
<feature type="domain" description="Diphosphomevalonate decarboxylase-like N-terminal" evidence="3">
    <location>
        <begin position="11"/>
        <end position="176"/>
    </location>
</feature>
<evidence type="ECO:0000313" key="5">
    <source>
        <dbReference type="Proteomes" id="UP001151699"/>
    </source>
</evidence>
<accession>A0A9Q0MU24</accession>
<protein>
    <submittedName>
        <fullName evidence="4">Diphosphomevalonate decarboxylase</fullName>
    </submittedName>
</protein>
<dbReference type="GO" id="GO:0019287">
    <property type="term" value="P:isopentenyl diphosphate biosynthetic process, mevalonate pathway"/>
    <property type="evidence" value="ECO:0007669"/>
    <property type="project" value="InterPro"/>
</dbReference>
<dbReference type="OrthoDB" id="10253702at2759"/>
<dbReference type="Gene3D" id="3.30.70.890">
    <property type="entry name" value="GHMP kinase, C-terminal domain"/>
    <property type="match status" value="1"/>
</dbReference>
<dbReference type="GO" id="GO:0004163">
    <property type="term" value="F:diphosphomevalonate decarboxylase activity"/>
    <property type="evidence" value="ECO:0007669"/>
    <property type="project" value="InterPro"/>
</dbReference>